<dbReference type="AlphaFoldDB" id="A0A4P9Y2X9"/>
<dbReference type="Proteomes" id="UP000267251">
    <property type="component" value="Unassembled WGS sequence"/>
</dbReference>
<feature type="compositionally biased region" description="Basic and acidic residues" evidence="1">
    <location>
        <begin position="538"/>
        <end position="551"/>
    </location>
</feature>
<organism evidence="2 3">
    <name type="scientific">Piptocephalis cylindrospora</name>
    <dbReference type="NCBI Taxonomy" id="1907219"/>
    <lineage>
        <taxon>Eukaryota</taxon>
        <taxon>Fungi</taxon>
        <taxon>Fungi incertae sedis</taxon>
        <taxon>Zoopagomycota</taxon>
        <taxon>Zoopagomycotina</taxon>
        <taxon>Zoopagomycetes</taxon>
        <taxon>Zoopagales</taxon>
        <taxon>Piptocephalidaceae</taxon>
        <taxon>Piptocephalis</taxon>
    </lineage>
</organism>
<dbReference type="GO" id="GO:0030139">
    <property type="term" value="C:endocytic vesicle"/>
    <property type="evidence" value="ECO:0007669"/>
    <property type="project" value="TreeGrafter"/>
</dbReference>
<dbReference type="GO" id="GO:0016192">
    <property type="term" value="P:vesicle-mediated transport"/>
    <property type="evidence" value="ECO:0007669"/>
    <property type="project" value="InterPro"/>
</dbReference>
<feature type="compositionally biased region" description="Pro residues" evidence="1">
    <location>
        <begin position="528"/>
        <end position="537"/>
    </location>
</feature>
<dbReference type="GO" id="GO:0005829">
    <property type="term" value="C:cytosol"/>
    <property type="evidence" value="ECO:0007669"/>
    <property type="project" value="TreeGrafter"/>
</dbReference>
<feature type="compositionally biased region" description="Polar residues" evidence="1">
    <location>
        <begin position="26"/>
        <end position="49"/>
    </location>
</feature>
<feature type="compositionally biased region" description="Low complexity" evidence="1">
    <location>
        <begin position="553"/>
        <end position="573"/>
    </location>
</feature>
<keyword evidence="3" id="KW-1185">Reference proteome</keyword>
<sequence length="607" mass="65106">MPTPVRTPRSRPVSISESISALAIHRTTSPGPASPTRTINTSSFGQSATGPRRSSAVDMAMSVLPAESHGRQVWDSIMKEVRGSGKFIVKDIIARSGTFLLSTAPSADWENPSFRDFAYFPTSVEMTEVAKEKFGPFLQEVNPPSSTFLTSVAGHTILLLRDQVAMFTDEAFTQLSTASLLSPTAEYQVQGVSIPCIIHGPPLPFSILSPRRFSSLSLSSFRLQKDAGGKYIDPSAPAPPLSPASVTASFTSSEKSDMTVVKEGRSSSPSPSTTSATSASTTATSTHGVRDTKALDEAKRILEGGARASSTLDSSSSSSGNAEEGLVEETGESGITPAADPPTRTSTVVSMVAIEPPKEGIAQAVTWADLVGYLDSFIREFGRSCRRKDPPRSPEKCSEEYQMFLNTIATTLATMPSIPGEMELDGTIEWIEEYLCMELYPSIFSPMMSDDRPRDQLLESRIAALNMLHLGLEHLGIPTSFADSPIMEKLVEDCNDQLLIIDQMKTPASKLQAILRCHQIIARAISDAPPPPPSPPPKDTRETLGVKETEIKSTSPSPSPSTSSVPGTVASPPRTSSKRASMMPGAPSSPVPQRTSRRVTPDHHVDQ</sequence>
<feature type="region of interest" description="Disordered" evidence="1">
    <location>
        <begin position="525"/>
        <end position="607"/>
    </location>
</feature>
<feature type="region of interest" description="Disordered" evidence="1">
    <location>
        <begin position="230"/>
        <end position="344"/>
    </location>
</feature>
<dbReference type="PANTHER" id="PTHR23101">
    <property type="entry name" value="RAB GDP/GTP EXCHANGE FACTOR"/>
    <property type="match status" value="1"/>
</dbReference>
<feature type="compositionally biased region" description="Low complexity" evidence="1">
    <location>
        <begin position="266"/>
        <end position="286"/>
    </location>
</feature>
<dbReference type="EMBL" id="KZ988149">
    <property type="protein sequence ID" value="RKP12962.1"/>
    <property type="molecule type" value="Genomic_DNA"/>
</dbReference>
<dbReference type="InterPro" id="IPR037191">
    <property type="entry name" value="VPS9_dom_sf"/>
</dbReference>
<dbReference type="SUPFAM" id="SSF109993">
    <property type="entry name" value="VPS9 domain"/>
    <property type="match status" value="1"/>
</dbReference>
<proteinExistence type="predicted"/>
<dbReference type="InterPro" id="IPR045046">
    <property type="entry name" value="Vps9-like"/>
</dbReference>
<dbReference type="GO" id="GO:0031267">
    <property type="term" value="F:small GTPase binding"/>
    <property type="evidence" value="ECO:0007669"/>
    <property type="project" value="TreeGrafter"/>
</dbReference>
<dbReference type="PANTHER" id="PTHR23101:SF25">
    <property type="entry name" value="GTPASE-ACTIVATING PROTEIN AND VPS9 DOMAIN-CONTAINING PROTEIN 1"/>
    <property type="match status" value="1"/>
</dbReference>
<evidence type="ECO:0000313" key="3">
    <source>
        <dbReference type="Proteomes" id="UP000267251"/>
    </source>
</evidence>
<feature type="compositionally biased region" description="Low complexity" evidence="1">
    <location>
        <begin position="309"/>
        <end position="319"/>
    </location>
</feature>
<dbReference type="OrthoDB" id="10264848at2759"/>
<dbReference type="Gene3D" id="1.10.246.120">
    <property type="match status" value="1"/>
</dbReference>
<accession>A0A4P9Y2X9</accession>
<gene>
    <name evidence="2" type="ORF">BJ684DRAFT_20520</name>
</gene>
<feature type="compositionally biased region" description="Basic and acidic residues" evidence="1">
    <location>
        <begin position="254"/>
        <end position="265"/>
    </location>
</feature>
<dbReference type="GO" id="GO:0005085">
    <property type="term" value="F:guanyl-nucleotide exchange factor activity"/>
    <property type="evidence" value="ECO:0007669"/>
    <property type="project" value="InterPro"/>
</dbReference>
<evidence type="ECO:0000256" key="1">
    <source>
        <dbReference type="SAM" id="MobiDB-lite"/>
    </source>
</evidence>
<name>A0A4P9Y2X9_9FUNG</name>
<reference evidence="3" key="1">
    <citation type="journal article" date="2018" name="Nat. Microbiol.">
        <title>Leveraging single-cell genomics to expand the fungal tree of life.</title>
        <authorList>
            <person name="Ahrendt S.R."/>
            <person name="Quandt C.A."/>
            <person name="Ciobanu D."/>
            <person name="Clum A."/>
            <person name="Salamov A."/>
            <person name="Andreopoulos B."/>
            <person name="Cheng J.F."/>
            <person name="Woyke T."/>
            <person name="Pelin A."/>
            <person name="Henrissat B."/>
            <person name="Reynolds N.K."/>
            <person name="Benny G.L."/>
            <person name="Smith M.E."/>
            <person name="James T.Y."/>
            <person name="Grigoriev I.V."/>
        </authorList>
    </citation>
    <scope>NUCLEOTIDE SEQUENCE [LARGE SCALE GENOMIC DNA]</scope>
</reference>
<protein>
    <submittedName>
        <fullName evidence="2">Uncharacterized protein</fullName>
    </submittedName>
</protein>
<feature type="region of interest" description="Disordered" evidence="1">
    <location>
        <begin position="24"/>
        <end position="52"/>
    </location>
</feature>
<dbReference type="Gene3D" id="1.20.1050.80">
    <property type="entry name" value="VPS9 domain"/>
    <property type="match status" value="1"/>
</dbReference>
<feature type="compositionally biased region" description="Basic and acidic residues" evidence="1">
    <location>
        <begin position="288"/>
        <end position="302"/>
    </location>
</feature>
<evidence type="ECO:0000313" key="2">
    <source>
        <dbReference type="EMBL" id="RKP12962.1"/>
    </source>
</evidence>